<dbReference type="AlphaFoldDB" id="A0A1I1UF75"/>
<evidence type="ECO:0000313" key="3">
    <source>
        <dbReference type="Proteomes" id="UP000181976"/>
    </source>
</evidence>
<evidence type="ECO:0000256" key="1">
    <source>
        <dbReference type="SAM" id="MobiDB-lite"/>
    </source>
</evidence>
<dbReference type="RefSeq" id="WP_010527290.1">
    <property type="nucleotide sequence ID" value="NZ_AFSL01000040.1"/>
</dbReference>
<reference evidence="2 3" key="1">
    <citation type="submission" date="2016-10" db="EMBL/GenBank/DDBJ databases">
        <authorList>
            <person name="de Groot N.N."/>
        </authorList>
    </citation>
    <scope>NUCLEOTIDE SEQUENCE [LARGE SCALE GENOMIC DNA]</scope>
    <source>
        <strain evidence="2 3">DSM 19012</strain>
    </source>
</reference>
<organism evidence="2 3">
    <name type="scientific">Thermophagus xiamenensis</name>
    <dbReference type="NCBI Taxonomy" id="385682"/>
    <lineage>
        <taxon>Bacteria</taxon>
        <taxon>Pseudomonadati</taxon>
        <taxon>Bacteroidota</taxon>
        <taxon>Bacteroidia</taxon>
        <taxon>Marinilabiliales</taxon>
        <taxon>Marinilabiliaceae</taxon>
        <taxon>Thermophagus</taxon>
    </lineage>
</organism>
<proteinExistence type="predicted"/>
<dbReference type="OrthoDB" id="1524221at2"/>
<protein>
    <recommendedName>
        <fullName evidence="4">DUF4412 domain-containing protein</fullName>
    </recommendedName>
</protein>
<name>A0A1I1UF75_9BACT</name>
<dbReference type="EMBL" id="FONA01000001">
    <property type="protein sequence ID" value="SFD69255.1"/>
    <property type="molecule type" value="Genomic_DNA"/>
</dbReference>
<evidence type="ECO:0000313" key="2">
    <source>
        <dbReference type="EMBL" id="SFD69255.1"/>
    </source>
</evidence>
<accession>A0A1I1UF75</accession>
<keyword evidence="3" id="KW-1185">Reference proteome</keyword>
<gene>
    <name evidence="2" type="ORF">SAMN05444380_10150</name>
</gene>
<dbReference type="eggNOG" id="ENOG50339GF">
    <property type="taxonomic scope" value="Bacteria"/>
</dbReference>
<evidence type="ECO:0008006" key="4">
    <source>
        <dbReference type="Google" id="ProtNLM"/>
    </source>
</evidence>
<feature type="region of interest" description="Disordered" evidence="1">
    <location>
        <begin position="64"/>
        <end position="83"/>
    </location>
</feature>
<dbReference type="InParanoid" id="A0A1I1UF75"/>
<sequence length="324" mass="36420">MRYTLKLWMMLLIGSMVMPGYSQGFLDRVAKKAKEKAEQKAEERAEKKLDEQIDKGLDNVEDALEGSDTSVNEGQSENSTERNKIRSMMEGMSISSEPVSVADKYHFSSKIKFHFTSLNKQGKVKEEGDVITLISPGEKNFAYQFIAGDPDTGKETSAGIFIMDFANNATIVLTEEDGEKTGVVYGIRGWDNVFSDVVDEEIDSDEGHEVLKSTGRTKNILGYKCEEYIYETDEYEGTLWITQSVKWLSADIYTSILKSKLYSQGINKGMVMESESHDKEKGTINRMTVTEVDENADVSLVLDEYQLTNLGSVKFGENEIPEEE</sequence>
<feature type="compositionally biased region" description="Polar residues" evidence="1">
    <location>
        <begin position="67"/>
        <end position="78"/>
    </location>
</feature>
<dbReference type="Proteomes" id="UP000181976">
    <property type="component" value="Unassembled WGS sequence"/>
</dbReference>